<keyword evidence="3" id="KW-1185">Reference proteome</keyword>
<evidence type="ECO:0000313" key="2">
    <source>
        <dbReference type="EMBL" id="MFC6386248.1"/>
    </source>
</evidence>
<dbReference type="InterPro" id="IPR023896">
    <property type="entry name" value="LTA_DltD"/>
</dbReference>
<organism evidence="2 3">
    <name type="scientific">Sporolactobacillus kofuensis</name>
    <dbReference type="NCBI Taxonomy" id="269672"/>
    <lineage>
        <taxon>Bacteria</taxon>
        <taxon>Bacillati</taxon>
        <taxon>Bacillota</taxon>
        <taxon>Bacilli</taxon>
        <taxon>Bacillales</taxon>
        <taxon>Sporolactobacillaceae</taxon>
        <taxon>Sporolactobacillus</taxon>
    </lineage>
</organism>
<proteinExistence type="inferred from homology"/>
<reference evidence="3" key="1">
    <citation type="journal article" date="2019" name="Int. J. Syst. Evol. Microbiol.">
        <title>The Global Catalogue of Microorganisms (GCM) 10K type strain sequencing project: providing services to taxonomists for standard genome sequencing and annotation.</title>
        <authorList>
            <consortium name="The Broad Institute Genomics Platform"/>
            <consortium name="The Broad Institute Genome Sequencing Center for Infectious Disease"/>
            <person name="Wu L."/>
            <person name="Ma J."/>
        </authorList>
    </citation>
    <scope>NUCLEOTIDE SEQUENCE [LARGE SCALE GENOMIC DNA]</scope>
    <source>
        <strain evidence="3">CCUG 42001</strain>
    </source>
</reference>
<comment type="similarity">
    <text evidence="1">Belongs to the DltD family.</text>
</comment>
<evidence type="ECO:0000313" key="3">
    <source>
        <dbReference type="Proteomes" id="UP001596267"/>
    </source>
</evidence>
<accession>A0ABW1WDC4</accession>
<gene>
    <name evidence="2" type="primary">dltD</name>
    <name evidence="2" type="ORF">ACFP7A_06525</name>
</gene>
<dbReference type="PANTHER" id="PTHR40039:SF1">
    <property type="entry name" value="PROTEIN DLTD"/>
    <property type="match status" value="1"/>
</dbReference>
<dbReference type="PIRSF" id="PIRSF021438">
    <property type="entry name" value="DltD"/>
    <property type="match status" value="1"/>
</dbReference>
<dbReference type="NCBIfam" id="TIGR04092">
    <property type="entry name" value="LTA_DltD"/>
    <property type="match status" value="1"/>
</dbReference>
<protein>
    <recommendedName>
        <fullName evidence="1">Protein DltD</fullName>
    </recommendedName>
</protein>
<comment type="pathway">
    <text evidence="1">Cell wall biogenesis; lipoteichoic acid biosynthesis.</text>
</comment>
<dbReference type="PANTHER" id="PTHR40039">
    <property type="entry name" value="PROTEIN DLTD"/>
    <property type="match status" value="1"/>
</dbReference>
<keyword evidence="1" id="KW-1003">Cell membrane</keyword>
<keyword evidence="1" id="KW-0472">Membrane</keyword>
<dbReference type="InterPro" id="IPR006998">
    <property type="entry name" value="DltD"/>
</dbReference>
<comment type="caution">
    <text evidence="2">The sequence shown here is derived from an EMBL/GenBank/DDBJ whole genome shotgun (WGS) entry which is preliminary data.</text>
</comment>
<evidence type="ECO:0000256" key="1">
    <source>
        <dbReference type="PIRNR" id="PIRNR021438"/>
    </source>
</evidence>
<dbReference type="RefSeq" id="WP_253053554.1">
    <property type="nucleotide sequence ID" value="NZ_JAMXWN010000004.1"/>
</dbReference>
<dbReference type="EMBL" id="JBHSTQ010000005">
    <property type="protein sequence ID" value="MFC6386248.1"/>
    <property type="molecule type" value="Genomic_DNA"/>
</dbReference>
<dbReference type="Proteomes" id="UP001596267">
    <property type="component" value="Unassembled WGS sequence"/>
</dbReference>
<sequence>MKFNRFGPMILAVVLVCAIIFMPTSIERRMVSSKDMANAAQSLDPHVFQGILAQQKMLENKQYLPMYGSSELLRLDRYHPANYFKVKPDGFTPFLIGRGGMYSLVHFLNLATTANELKGHKIVFILSPEWFTKTGLDPLHFKPNFSKEQAYHFALSNTISPALKEKVAKRLVQFKFIRDEGTLGRVLEDVAYPNRRSPMLKIADQFRAYGTYKILTLHDLIEMHRIKPGYKHAQYQKPDFRLASDNWRQLKQSAREMAIQKTRSNCFHIDQPLYDKFIRHHLNKFKNYRASESYGQSPEYADLQLVLDLLKEKHVDALFISVPFNGKWYDYAGVPKQRREIAYKKIADEIRSNGFKLADFTRFDSKPYFLQDTMHIGPMGWAYIDQSIKKFYDHN</sequence>
<dbReference type="Pfam" id="PF04914">
    <property type="entry name" value="DltD"/>
    <property type="match status" value="1"/>
</dbReference>
<name>A0ABW1WDC4_9BACL</name>